<evidence type="ECO:0008006" key="3">
    <source>
        <dbReference type="Google" id="ProtNLM"/>
    </source>
</evidence>
<protein>
    <recommendedName>
        <fullName evidence="3">Glycosyltransferase</fullName>
    </recommendedName>
</protein>
<reference evidence="2" key="1">
    <citation type="journal article" date="2019" name="Int. J. Syst. Evol. Microbiol.">
        <title>The Global Catalogue of Microorganisms (GCM) 10K type strain sequencing project: providing services to taxonomists for standard genome sequencing and annotation.</title>
        <authorList>
            <consortium name="The Broad Institute Genomics Platform"/>
            <consortium name="The Broad Institute Genome Sequencing Center for Infectious Disease"/>
            <person name="Wu L."/>
            <person name="Ma J."/>
        </authorList>
    </citation>
    <scope>NUCLEOTIDE SEQUENCE [LARGE SCALE GENOMIC DNA]</scope>
    <source>
        <strain evidence="2">JCM 4816</strain>
    </source>
</reference>
<dbReference type="RefSeq" id="WP_380587478.1">
    <property type="nucleotide sequence ID" value="NZ_JBHSQJ010000117.1"/>
</dbReference>
<dbReference type="SUPFAM" id="SSF53448">
    <property type="entry name" value="Nucleotide-diphospho-sugar transferases"/>
    <property type="match status" value="1"/>
</dbReference>
<gene>
    <name evidence="1" type="ORF">ACFP3V_24615</name>
</gene>
<accession>A0ABW1G8D2</accession>
<evidence type="ECO:0000313" key="2">
    <source>
        <dbReference type="Proteomes" id="UP001596174"/>
    </source>
</evidence>
<sequence>MASHSSVERSSDAAADTAVLITARDDAARIALTVLRARELPGVVEVVVADLGSSDSTARVAADSGALVLRAPAGGWRQAEGLRRAATAASGHPLLLVLRAGLQEAATRAGALLEPLRAGETDAAFGRSDAGPRTLCWDFAVTAEAFRTALPLAEGAGLPSGMIIDLRRNGFRTTELVLDLPAAPKLRWRQRREVARALRGRRTAAEAPAAGRH</sequence>
<comment type="caution">
    <text evidence="1">The sequence shown here is derived from an EMBL/GenBank/DDBJ whole genome shotgun (WGS) entry which is preliminary data.</text>
</comment>
<dbReference type="Proteomes" id="UP001596174">
    <property type="component" value="Unassembled WGS sequence"/>
</dbReference>
<name>A0ABW1G8D2_9ACTN</name>
<proteinExistence type="predicted"/>
<organism evidence="1 2">
    <name type="scientific">Streptacidiphilus monticola</name>
    <dbReference type="NCBI Taxonomy" id="2161674"/>
    <lineage>
        <taxon>Bacteria</taxon>
        <taxon>Bacillati</taxon>
        <taxon>Actinomycetota</taxon>
        <taxon>Actinomycetes</taxon>
        <taxon>Kitasatosporales</taxon>
        <taxon>Streptomycetaceae</taxon>
        <taxon>Streptacidiphilus</taxon>
    </lineage>
</organism>
<dbReference type="Gene3D" id="3.90.550.10">
    <property type="entry name" value="Spore Coat Polysaccharide Biosynthesis Protein SpsA, Chain A"/>
    <property type="match status" value="1"/>
</dbReference>
<dbReference type="EMBL" id="JBHSQJ010000117">
    <property type="protein sequence ID" value="MFC5910392.1"/>
    <property type="molecule type" value="Genomic_DNA"/>
</dbReference>
<keyword evidence="2" id="KW-1185">Reference proteome</keyword>
<evidence type="ECO:0000313" key="1">
    <source>
        <dbReference type="EMBL" id="MFC5910392.1"/>
    </source>
</evidence>
<dbReference type="InterPro" id="IPR029044">
    <property type="entry name" value="Nucleotide-diphossugar_trans"/>
</dbReference>